<accession>A0ABN8B2C4</accession>
<name>A0ABN8B2C4_CHISP</name>
<dbReference type="PANTHER" id="PTHR23098">
    <property type="entry name" value="AGAP001331-PA-RELATED"/>
    <property type="match status" value="1"/>
</dbReference>
<evidence type="ECO:0000313" key="2">
    <source>
        <dbReference type="Proteomes" id="UP001153292"/>
    </source>
</evidence>
<protein>
    <recommendedName>
        <fullName evidence="3">Regulatory protein zeste</fullName>
    </recommendedName>
</protein>
<gene>
    <name evidence="1" type="ORF">CHILSU_LOCUS6426</name>
</gene>
<reference evidence="1" key="1">
    <citation type="submission" date="2021-12" db="EMBL/GenBank/DDBJ databases">
        <authorList>
            <person name="King R."/>
        </authorList>
    </citation>
    <scope>NUCLEOTIDE SEQUENCE</scope>
</reference>
<organism evidence="1 2">
    <name type="scientific">Chilo suppressalis</name>
    <name type="common">Asiatic rice borer moth</name>
    <dbReference type="NCBI Taxonomy" id="168631"/>
    <lineage>
        <taxon>Eukaryota</taxon>
        <taxon>Metazoa</taxon>
        <taxon>Ecdysozoa</taxon>
        <taxon>Arthropoda</taxon>
        <taxon>Hexapoda</taxon>
        <taxon>Insecta</taxon>
        <taxon>Pterygota</taxon>
        <taxon>Neoptera</taxon>
        <taxon>Endopterygota</taxon>
        <taxon>Lepidoptera</taxon>
        <taxon>Glossata</taxon>
        <taxon>Ditrysia</taxon>
        <taxon>Pyraloidea</taxon>
        <taxon>Crambidae</taxon>
        <taxon>Crambinae</taxon>
        <taxon>Chilo</taxon>
    </lineage>
</organism>
<keyword evidence="2" id="KW-1185">Reference proteome</keyword>
<dbReference type="EMBL" id="OU963915">
    <property type="protein sequence ID" value="CAH0403164.1"/>
    <property type="molecule type" value="Genomic_DNA"/>
</dbReference>
<dbReference type="PANTHER" id="PTHR23098:SF16">
    <property type="entry name" value="REGULATORY PROTEIN ZESTE"/>
    <property type="match status" value="1"/>
</dbReference>
<dbReference type="Proteomes" id="UP001153292">
    <property type="component" value="Chromosome 22"/>
</dbReference>
<evidence type="ECO:0000313" key="1">
    <source>
        <dbReference type="EMBL" id="CAH0403164.1"/>
    </source>
</evidence>
<sequence length="160" mass="17567">MEERRRITTVRQLKPLVDVSKPTKISLLAGSGQKKLVPLLRDWKEVSEILNAEGPARTAKEWSKVWNDQKCKVRAKLVNINVNKRGTGGGPNNAPTLTAIEEKIANILGRTVGPLPGVSQDQLVDIMVMNEDVMQDIAAENVVGEVEVAEEPINILPTIN</sequence>
<evidence type="ECO:0008006" key="3">
    <source>
        <dbReference type="Google" id="ProtNLM"/>
    </source>
</evidence>
<proteinExistence type="predicted"/>